<dbReference type="Proteomes" id="UP000277580">
    <property type="component" value="Unassembled WGS sequence"/>
</dbReference>
<dbReference type="STRING" id="1392247.A0A3N4KYW0"/>
<accession>A0A3N4KYW0</accession>
<dbReference type="EMBL" id="ML119111">
    <property type="protein sequence ID" value="RPB15750.1"/>
    <property type="molecule type" value="Genomic_DNA"/>
</dbReference>
<dbReference type="OrthoDB" id="5419268at2759"/>
<dbReference type="InParanoid" id="A0A3N4KYW0"/>
<evidence type="ECO:0000313" key="2">
    <source>
        <dbReference type="Proteomes" id="UP000277580"/>
    </source>
</evidence>
<protein>
    <submittedName>
        <fullName evidence="1">Uncharacterized protein</fullName>
    </submittedName>
</protein>
<proteinExistence type="predicted"/>
<sequence length="382" mass="43872">MKEPNCHQELREAIKQSKDEKERIKRIKALFVQECNLKEDDARRDKYLEKFTIVQSEQIHDIWHDHLQLGKPKDKRLKVPPMLLLEPHYLQLDVAEDQNCIFVDSKNKEIVGLVARNWMAEGKKENLDCVNEIIIKESQVRKSVRLEDTGKLCQMGYSAGSRSKVSFDWVRKITSKKNRLEDFEHLGSYIFVLLWNMSKGRLPKPIIEDITGFSNSTLIPRMNYAAKNRATSQILGNYTVRVGADDIEFDCVPMAPPSGFIAYNYSLSLTGTHNEKCPHKYALFWTTARTYGSEEGGHFFIANYGIRIKQSANSVVVWKPTDFHGTTLSIKGPTDESDSHQIGMSIVTPVRLVKLWEKYQQEQITAENVEAILVESDDSEEE</sequence>
<reference evidence="1 2" key="1">
    <citation type="journal article" date="2018" name="Nat. Ecol. Evol.">
        <title>Pezizomycetes genomes reveal the molecular basis of ectomycorrhizal truffle lifestyle.</title>
        <authorList>
            <person name="Murat C."/>
            <person name="Payen T."/>
            <person name="Noel B."/>
            <person name="Kuo A."/>
            <person name="Morin E."/>
            <person name="Chen J."/>
            <person name="Kohler A."/>
            <person name="Krizsan K."/>
            <person name="Balestrini R."/>
            <person name="Da Silva C."/>
            <person name="Montanini B."/>
            <person name="Hainaut M."/>
            <person name="Levati E."/>
            <person name="Barry K.W."/>
            <person name="Belfiori B."/>
            <person name="Cichocki N."/>
            <person name="Clum A."/>
            <person name="Dockter R.B."/>
            <person name="Fauchery L."/>
            <person name="Guy J."/>
            <person name="Iotti M."/>
            <person name="Le Tacon F."/>
            <person name="Lindquist E.A."/>
            <person name="Lipzen A."/>
            <person name="Malagnac F."/>
            <person name="Mello A."/>
            <person name="Molinier V."/>
            <person name="Miyauchi S."/>
            <person name="Poulain J."/>
            <person name="Riccioni C."/>
            <person name="Rubini A."/>
            <person name="Sitrit Y."/>
            <person name="Splivallo R."/>
            <person name="Traeger S."/>
            <person name="Wang M."/>
            <person name="Zifcakova L."/>
            <person name="Wipf D."/>
            <person name="Zambonelli A."/>
            <person name="Paolocci F."/>
            <person name="Nowrousian M."/>
            <person name="Ottonello S."/>
            <person name="Baldrian P."/>
            <person name="Spatafora J.W."/>
            <person name="Henrissat B."/>
            <person name="Nagy L.G."/>
            <person name="Aury J.M."/>
            <person name="Wincker P."/>
            <person name="Grigoriev I.V."/>
            <person name="Bonfante P."/>
            <person name="Martin F.M."/>
        </authorList>
    </citation>
    <scope>NUCLEOTIDE SEQUENCE [LARGE SCALE GENOMIC DNA]</scope>
    <source>
        <strain evidence="1 2">CCBAS932</strain>
    </source>
</reference>
<organism evidence="1 2">
    <name type="scientific">Morchella conica CCBAS932</name>
    <dbReference type="NCBI Taxonomy" id="1392247"/>
    <lineage>
        <taxon>Eukaryota</taxon>
        <taxon>Fungi</taxon>
        <taxon>Dikarya</taxon>
        <taxon>Ascomycota</taxon>
        <taxon>Pezizomycotina</taxon>
        <taxon>Pezizomycetes</taxon>
        <taxon>Pezizales</taxon>
        <taxon>Morchellaceae</taxon>
        <taxon>Morchella</taxon>
    </lineage>
</organism>
<name>A0A3N4KYW0_9PEZI</name>
<keyword evidence="2" id="KW-1185">Reference proteome</keyword>
<gene>
    <name evidence="1" type="ORF">P167DRAFT_570938</name>
</gene>
<evidence type="ECO:0000313" key="1">
    <source>
        <dbReference type="EMBL" id="RPB15750.1"/>
    </source>
</evidence>
<dbReference type="AlphaFoldDB" id="A0A3N4KYW0"/>